<dbReference type="OrthoDB" id="6270329at2759"/>
<organism evidence="1 2">
    <name type="scientific">Leptotrombidium deliense</name>
    <dbReference type="NCBI Taxonomy" id="299467"/>
    <lineage>
        <taxon>Eukaryota</taxon>
        <taxon>Metazoa</taxon>
        <taxon>Ecdysozoa</taxon>
        <taxon>Arthropoda</taxon>
        <taxon>Chelicerata</taxon>
        <taxon>Arachnida</taxon>
        <taxon>Acari</taxon>
        <taxon>Acariformes</taxon>
        <taxon>Trombidiformes</taxon>
        <taxon>Prostigmata</taxon>
        <taxon>Anystina</taxon>
        <taxon>Parasitengona</taxon>
        <taxon>Trombiculoidea</taxon>
        <taxon>Trombiculidae</taxon>
        <taxon>Leptotrombidium</taxon>
    </lineage>
</organism>
<keyword evidence="2" id="KW-1185">Reference proteome</keyword>
<evidence type="ECO:0000313" key="2">
    <source>
        <dbReference type="Proteomes" id="UP000288716"/>
    </source>
</evidence>
<dbReference type="SUPFAM" id="SSF49599">
    <property type="entry name" value="TRAF domain-like"/>
    <property type="match status" value="1"/>
</dbReference>
<dbReference type="Proteomes" id="UP000288716">
    <property type="component" value="Unassembled WGS sequence"/>
</dbReference>
<sequence>MGVDLDLFNCRIPSNAKCSFCFKVIEDAVKIEHNNKECHVCKNCCIDYFEKQNNCEFEFGEINWQPADETVVATLESLTIKCPNIMYGCKAVIPMHTLSSHVQYCGWRPFKCRWNCGTVLALQKVRIHEESCDHKEDAVKQKTQQLQFDKYDERIDKLDLNRDSTENISKHNTCGESNEIICGVDDSKQQSDTNNGAVANNNVCVEAVVHRDIDGNEDKSLQTLKGQQQFGALYKKVCVWERNFVQFEEKLEKMNSEHTDDIKKLYNYSYELMQTLKSQTQQDLDEIRTQINIKKQQKKDRKTRNTMKHCMIQ</sequence>
<dbReference type="STRING" id="299467.A0A443STU5"/>
<evidence type="ECO:0000313" key="1">
    <source>
        <dbReference type="EMBL" id="RWS30924.1"/>
    </source>
</evidence>
<proteinExistence type="predicted"/>
<dbReference type="Gene3D" id="3.30.40.10">
    <property type="entry name" value="Zinc/RING finger domain, C3HC4 (zinc finger)"/>
    <property type="match status" value="1"/>
</dbReference>
<reference evidence="1 2" key="1">
    <citation type="journal article" date="2018" name="Gigascience">
        <title>Genomes of trombidid mites reveal novel predicted allergens and laterally-transferred genes associated with secondary metabolism.</title>
        <authorList>
            <person name="Dong X."/>
            <person name="Chaisiri K."/>
            <person name="Xia D."/>
            <person name="Armstrong S.D."/>
            <person name="Fang Y."/>
            <person name="Donnelly M.J."/>
            <person name="Kadowaki T."/>
            <person name="McGarry J.W."/>
            <person name="Darby A.C."/>
            <person name="Makepeace B.L."/>
        </authorList>
    </citation>
    <scope>NUCLEOTIDE SEQUENCE [LARGE SCALE GENOMIC DNA]</scope>
    <source>
        <strain evidence="1">UoL-UT</strain>
    </source>
</reference>
<name>A0A443STU5_9ACAR</name>
<dbReference type="AlphaFoldDB" id="A0A443STU5"/>
<comment type="caution">
    <text evidence="1">The sequence shown here is derived from an EMBL/GenBank/DDBJ whole genome shotgun (WGS) entry which is preliminary data.</text>
</comment>
<accession>A0A443STU5</accession>
<dbReference type="VEuPathDB" id="VectorBase:LDEU001116"/>
<protein>
    <submittedName>
        <fullName evidence="1">PDZ domain containing ring finger 3-like protein</fullName>
    </submittedName>
</protein>
<dbReference type="EMBL" id="NCKV01000331">
    <property type="protein sequence ID" value="RWS30924.1"/>
    <property type="molecule type" value="Genomic_DNA"/>
</dbReference>
<gene>
    <name evidence="1" type="ORF">B4U80_11776</name>
</gene>
<dbReference type="InterPro" id="IPR013083">
    <property type="entry name" value="Znf_RING/FYVE/PHD"/>
</dbReference>